<comment type="similarity">
    <text evidence="2">Belongs to the glycosyl hydrolase 51 family.</text>
</comment>
<accession>A0ABS4ZJM9</accession>
<dbReference type="InterPro" id="IPR010720">
    <property type="entry name" value="Alpha-L-AF_C"/>
</dbReference>
<dbReference type="PANTHER" id="PTHR43576">
    <property type="entry name" value="ALPHA-L-ARABINOFURANOSIDASE C-RELATED"/>
    <property type="match status" value="1"/>
</dbReference>
<evidence type="ECO:0000256" key="6">
    <source>
        <dbReference type="ARBA" id="ARBA00023277"/>
    </source>
</evidence>
<dbReference type="SUPFAM" id="SSF51011">
    <property type="entry name" value="Glycosyl hydrolase domain"/>
    <property type="match status" value="1"/>
</dbReference>
<keyword evidence="10" id="KW-1185">Reference proteome</keyword>
<dbReference type="EMBL" id="JAGIOL010000001">
    <property type="protein sequence ID" value="MBP2437494.1"/>
    <property type="molecule type" value="Genomic_DNA"/>
</dbReference>
<proteinExistence type="inferred from homology"/>
<dbReference type="Proteomes" id="UP001519362">
    <property type="component" value="Unassembled WGS sequence"/>
</dbReference>
<dbReference type="Pfam" id="PF06964">
    <property type="entry name" value="Alpha-L-AF_C"/>
    <property type="match status" value="1"/>
</dbReference>
<sequence>MSDPIRAVINLDLPGARISRHIYGHFAEHLGRCIYGGFFVGEDSDVPNVRGIRSDVVDALRALNIPNLRWPGGCFADDYHWRDGIGPRDQRPRMVNSHWGDVVEDNSFGTHEFMDLCEMLGADPYISGNVGSGTVAETSDWIEYLTRSDDSPMAALRRENGRDEPWKVPFFGIGNEAWGCGGHLRVEQFASLARQYSTYVRNHAGNEVYRIAAGANSDDLHWTEVLMTSFDDLTKVDAKAVPFQGISLHYYTLTGDWHDKGNALTFDTEEWYLALSRALHMEQLLTRHGQVMDRHDPHRLVGLVVDEWGTWWNVEEGTEPGFLYQQNTLRDALVASVHFDAFHRHADRVVMANIAQTVNVLQAMLLTDPESGALVKTPSYHVFEMNTGHHDAEGLDIHLLGVPSRSVDGGELPLVSASASVKGDTALVSLTNLDHAEERTIELDLRGRAYLEATGRLLSASELSAHNTPDAPEAVAPVTLDGIRRTDIGLSVTLPAGSYATISLTLA</sequence>
<dbReference type="EC" id="3.2.1.55" evidence="4"/>
<dbReference type="RefSeq" id="WP_165133819.1">
    <property type="nucleotide sequence ID" value="NZ_CP049253.1"/>
</dbReference>
<protein>
    <recommendedName>
        <fullName evidence="4">non-reducing end alpha-L-arabinofuranosidase</fullName>
        <ecNumber evidence="4">3.2.1.55</ecNumber>
    </recommendedName>
</protein>
<evidence type="ECO:0000313" key="9">
    <source>
        <dbReference type="EMBL" id="MBP2437494.1"/>
    </source>
</evidence>
<dbReference type="InterPro" id="IPR013780">
    <property type="entry name" value="Glyco_hydro_b"/>
</dbReference>
<name>A0ABS4ZJM9_9MICO</name>
<dbReference type="InterPro" id="IPR017853">
    <property type="entry name" value="GH"/>
</dbReference>
<keyword evidence="7 9" id="KW-0326">Glycosidase</keyword>
<dbReference type="GO" id="GO:0046556">
    <property type="term" value="F:alpha-L-arabinofuranosidase activity"/>
    <property type="evidence" value="ECO:0007669"/>
    <property type="project" value="UniProtKB-EC"/>
</dbReference>
<evidence type="ECO:0000259" key="8">
    <source>
        <dbReference type="SMART" id="SM00813"/>
    </source>
</evidence>
<evidence type="ECO:0000313" key="10">
    <source>
        <dbReference type="Proteomes" id="UP001519362"/>
    </source>
</evidence>
<dbReference type="Gene3D" id="3.20.20.80">
    <property type="entry name" value="Glycosidases"/>
    <property type="match status" value="1"/>
</dbReference>
<evidence type="ECO:0000256" key="5">
    <source>
        <dbReference type="ARBA" id="ARBA00022801"/>
    </source>
</evidence>
<organism evidence="9 10">
    <name type="scientific">Microbacterium amylolyticum</name>
    <dbReference type="NCBI Taxonomy" id="936337"/>
    <lineage>
        <taxon>Bacteria</taxon>
        <taxon>Bacillati</taxon>
        <taxon>Actinomycetota</taxon>
        <taxon>Actinomycetes</taxon>
        <taxon>Micrococcales</taxon>
        <taxon>Microbacteriaceae</taxon>
        <taxon>Microbacterium</taxon>
    </lineage>
</organism>
<gene>
    <name evidence="9" type="ORF">JOF34_002080</name>
</gene>
<keyword evidence="5 9" id="KW-0378">Hydrolase</keyword>
<reference evidence="9 10" key="1">
    <citation type="submission" date="2021-03" db="EMBL/GenBank/DDBJ databases">
        <title>Sequencing the genomes of 1000 actinobacteria strains.</title>
        <authorList>
            <person name="Klenk H.-P."/>
        </authorList>
    </citation>
    <scope>NUCLEOTIDE SEQUENCE [LARGE SCALE GENOMIC DNA]</scope>
    <source>
        <strain evidence="9 10">DSM 24221</strain>
    </source>
</reference>
<dbReference type="Pfam" id="PF22848">
    <property type="entry name" value="ASD1_dom"/>
    <property type="match status" value="1"/>
</dbReference>
<evidence type="ECO:0000256" key="3">
    <source>
        <dbReference type="ARBA" id="ARBA00011165"/>
    </source>
</evidence>
<comment type="catalytic activity">
    <reaction evidence="1">
        <text>Hydrolysis of terminal non-reducing alpha-L-arabinofuranoside residues in alpha-L-arabinosides.</text>
        <dbReference type="EC" id="3.2.1.55"/>
    </reaction>
</comment>
<dbReference type="Gene3D" id="2.60.40.1180">
    <property type="entry name" value="Golgi alpha-mannosidase II"/>
    <property type="match status" value="1"/>
</dbReference>
<feature type="domain" description="Alpha-L-arabinofuranosidase C-terminal" evidence="8">
    <location>
        <begin position="306"/>
        <end position="498"/>
    </location>
</feature>
<dbReference type="SMART" id="SM00813">
    <property type="entry name" value="Alpha-L-AF_C"/>
    <property type="match status" value="1"/>
</dbReference>
<evidence type="ECO:0000256" key="4">
    <source>
        <dbReference type="ARBA" id="ARBA00012670"/>
    </source>
</evidence>
<comment type="subunit">
    <text evidence="3">Homohexamer; trimer of dimers.</text>
</comment>
<keyword evidence="6" id="KW-0119">Carbohydrate metabolism</keyword>
<evidence type="ECO:0000256" key="1">
    <source>
        <dbReference type="ARBA" id="ARBA00001462"/>
    </source>
</evidence>
<dbReference type="PANTHER" id="PTHR43576:SF2">
    <property type="entry name" value="INTRACELLULAR EXO-ALPHA-L-ARABINOFURANOSIDASE 2"/>
    <property type="match status" value="1"/>
</dbReference>
<dbReference type="InterPro" id="IPR055235">
    <property type="entry name" value="ASD1_cat"/>
</dbReference>
<dbReference type="SUPFAM" id="SSF51445">
    <property type="entry name" value="(Trans)glycosidases"/>
    <property type="match status" value="1"/>
</dbReference>
<comment type="caution">
    <text evidence="9">The sequence shown here is derived from an EMBL/GenBank/DDBJ whole genome shotgun (WGS) entry which is preliminary data.</text>
</comment>
<evidence type="ECO:0000256" key="7">
    <source>
        <dbReference type="ARBA" id="ARBA00023295"/>
    </source>
</evidence>
<evidence type="ECO:0000256" key="2">
    <source>
        <dbReference type="ARBA" id="ARBA00007186"/>
    </source>
</evidence>